<reference evidence="3 4" key="1">
    <citation type="submission" date="2020-12" db="EMBL/GenBank/DDBJ databases">
        <title>WGS of Thermoactinomyces spp.</title>
        <authorList>
            <person name="Cheng K."/>
        </authorList>
    </citation>
    <scope>NUCLEOTIDE SEQUENCE [LARGE SCALE GENOMIC DNA]</scope>
    <source>
        <strain evidence="4">CICC 10671\DSM 43846</strain>
    </source>
</reference>
<gene>
    <name evidence="3" type="ORF">I8U20_03185</name>
</gene>
<dbReference type="PANTHER" id="PTHR30404">
    <property type="entry name" value="N-ACETYLMURAMOYL-L-ALANINE AMIDASE"/>
    <property type="match status" value="1"/>
</dbReference>
<sequence length="233" mass="26142">MSVYVVIDPGHGGKDPGASAHGLAEKDVVLQISKKMNDYFGEYKGVTVSLTRWDDRYLDLNERADFANARNCDLFLSIHINSASSSQAEGFETYIHPDAASKTKNHQNQLHSTITNYLSRYQIKDRGKKQANFAVLRNTKMPAILIENLFITNERENQLLKDGKFIDGLAQSIVEGVARIYGLEKKKTEPKPMYRITVNGKVICDTAYESKITEAVLEAVRKGADEIQLNKLT</sequence>
<dbReference type="InterPro" id="IPR050695">
    <property type="entry name" value="N-acetylmuramoyl_amidase_3"/>
</dbReference>
<dbReference type="SMART" id="SM00646">
    <property type="entry name" value="Ami_3"/>
    <property type="match status" value="1"/>
</dbReference>
<dbReference type="AlphaFoldDB" id="A0A8I1DBF8"/>
<evidence type="ECO:0000256" key="1">
    <source>
        <dbReference type="ARBA" id="ARBA00022801"/>
    </source>
</evidence>
<dbReference type="CDD" id="cd02696">
    <property type="entry name" value="MurNAc-LAA"/>
    <property type="match status" value="1"/>
</dbReference>
<dbReference type="GO" id="GO:0009253">
    <property type="term" value="P:peptidoglycan catabolic process"/>
    <property type="evidence" value="ECO:0007669"/>
    <property type="project" value="InterPro"/>
</dbReference>
<evidence type="ECO:0000259" key="2">
    <source>
        <dbReference type="SMART" id="SM00646"/>
    </source>
</evidence>
<name>A0A8I1DBF8_THEIN</name>
<dbReference type="GO" id="GO:0008745">
    <property type="term" value="F:N-acetylmuramoyl-L-alanine amidase activity"/>
    <property type="evidence" value="ECO:0007669"/>
    <property type="project" value="InterPro"/>
</dbReference>
<dbReference type="Pfam" id="PF01520">
    <property type="entry name" value="Amidase_3"/>
    <property type="match status" value="1"/>
</dbReference>
<dbReference type="InterPro" id="IPR002508">
    <property type="entry name" value="MurNAc-LAA_cat"/>
</dbReference>
<dbReference type="GO" id="GO:0030288">
    <property type="term" value="C:outer membrane-bounded periplasmic space"/>
    <property type="evidence" value="ECO:0007669"/>
    <property type="project" value="TreeGrafter"/>
</dbReference>
<comment type="caution">
    <text evidence="3">The sequence shown here is derived from an EMBL/GenBank/DDBJ whole genome shotgun (WGS) entry which is preliminary data.</text>
</comment>
<dbReference type="Proteomes" id="UP000633619">
    <property type="component" value="Unassembled WGS sequence"/>
</dbReference>
<evidence type="ECO:0000313" key="4">
    <source>
        <dbReference type="Proteomes" id="UP000633619"/>
    </source>
</evidence>
<keyword evidence="4" id="KW-1185">Reference proteome</keyword>
<dbReference type="RefSeq" id="WP_181730738.1">
    <property type="nucleotide sequence ID" value="NZ_JACEIR010000001.1"/>
</dbReference>
<organism evidence="3 4">
    <name type="scientific">Thermoactinomyces intermedius</name>
    <dbReference type="NCBI Taxonomy" id="2024"/>
    <lineage>
        <taxon>Bacteria</taxon>
        <taxon>Bacillati</taxon>
        <taxon>Bacillota</taxon>
        <taxon>Bacilli</taxon>
        <taxon>Bacillales</taxon>
        <taxon>Thermoactinomycetaceae</taxon>
        <taxon>Thermoactinomyces</taxon>
    </lineage>
</organism>
<keyword evidence="1" id="KW-0378">Hydrolase</keyword>
<dbReference type="Gene3D" id="3.40.630.40">
    <property type="entry name" value="Zn-dependent exopeptidases"/>
    <property type="match status" value="1"/>
</dbReference>
<dbReference type="EMBL" id="JAECVW010000001">
    <property type="protein sequence ID" value="MBH8594328.1"/>
    <property type="molecule type" value="Genomic_DNA"/>
</dbReference>
<proteinExistence type="predicted"/>
<accession>A0A8I1DBF8</accession>
<feature type="domain" description="MurNAc-LAA" evidence="2">
    <location>
        <begin position="64"/>
        <end position="178"/>
    </location>
</feature>
<protein>
    <submittedName>
        <fullName evidence="3">N-acetylmuramoyl-L-alanine amidase</fullName>
    </submittedName>
</protein>
<dbReference type="PANTHER" id="PTHR30404:SF0">
    <property type="entry name" value="N-ACETYLMURAMOYL-L-ALANINE AMIDASE AMIC"/>
    <property type="match status" value="1"/>
</dbReference>
<dbReference type="SUPFAM" id="SSF53187">
    <property type="entry name" value="Zn-dependent exopeptidases"/>
    <property type="match status" value="1"/>
</dbReference>
<evidence type="ECO:0000313" key="3">
    <source>
        <dbReference type="EMBL" id="MBH8594328.1"/>
    </source>
</evidence>